<protein>
    <submittedName>
        <fullName evidence="2">Nuclease</fullName>
    </submittedName>
</protein>
<gene>
    <name evidence="2" type="ORF">AWB77_04272</name>
</gene>
<feature type="compositionally biased region" description="Acidic residues" evidence="1">
    <location>
        <begin position="191"/>
        <end position="213"/>
    </location>
</feature>
<dbReference type="Proteomes" id="UP000054903">
    <property type="component" value="Unassembled WGS sequence"/>
</dbReference>
<dbReference type="AlphaFoldDB" id="A0A158CM00"/>
<evidence type="ECO:0000313" key="3">
    <source>
        <dbReference type="Proteomes" id="UP000054903"/>
    </source>
</evidence>
<name>A0A158CM00_9BURK</name>
<keyword evidence="3" id="KW-1185">Reference proteome</keyword>
<accession>A0A158CM00</accession>
<dbReference type="RefSeq" id="WP_244158590.1">
    <property type="nucleotide sequence ID" value="NZ_FCNX02000011.1"/>
</dbReference>
<evidence type="ECO:0000313" key="2">
    <source>
        <dbReference type="EMBL" id="SAK83332.1"/>
    </source>
</evidence>
<sequence length="213" mass="23567">MHHMIPIIFRDQFGFGISGMVLEAQFTSSHDKLLREADDMAESRAWKQIEAERAKWSAMLPKRSAELLPWLLQQSDDVTSNLFAFCVAATLDSVSGSDRAHPVNTLCNVLNLDMTKYWMATQASYLNHISKGRIAEVVSAALSADAASPLVSSKKDQAASMAERLLSETGWLPEVLVNREVPRDYSLASSETEEEDSDDEEGSREEIGGEEGQ</sequence>
<organism evidence="2 3">
    <name type="scientific">Caballeronia fortuita</name>
    <dbReference type="NCBI Taxonomy" id="1777138"/>
    <lineage>
        <taxon>Bacteria</taxon>
        <taxon>Pseudomonadati</taxon>
        <taxon>Pseudomonadota</taxon>
        <taxon>Betaproteobacteria</taxon>
        <taxon>Burkholderiales</taxon>
        <taxon>Burkholderiaceae</taxon>
        <taxon>Caballeronia</taxon>
    </lineage>
</organism>
<dbReference type="STRING" id="1777138.AWB77_04272"/>
<reference evidence="2" key="1">
    <citation type="submission" date="2016-01" db="EMBL/GenBank/DDBJ databases">
        <authorList>
            <person name="Peeters C."/>
        </authorList>
    </citation>
    <scope>NUCLEOTIDE SEQUENCE</scope>
    <source>
        <strain evidence="2">LMG 29320</strain>
    </source>
</reference>
<comment type="caution">
    <text evidence="2">The sequence shown here is derived from an EMBL/GenBank/DDBJ whole genome shotgun (WGS) entry which is preliminary data.</text>
</comment>
<feature type="region of interest" description="Disordered" evidence="1">
    <location>
        <begin position="182"/>
        <end position="213"/>
    </location>
</feature>
<evidence type="ECO:0000256" key="1">
    <source>
        <dbReference type="SAM" id="MobiDB-lite"/>
    </source>
</evidence>
<proteinExistence type="predicted"/>
<dbReference type="EMBL" id="FCNX02000011">
    <property type="protein sequence ID" value="SAK83332.1"/>
    <property type="molecule type" value="Genomic_DNA"/>
</dbReference>